<dbReference type="GO" id="GO:0005737">
    <property type="term" value="C:cytoplasm"/>
    <property type="evidence" value="ECO:0007669"/>
    <property type="project" value="UniProtKB-SubCell"/>
</dbReference>
<dbReference type="Gene3D" id="3.40.50.720">
    <property type="entry name" value="NAD(P)-binding Rossmann-like Domain"/>
    <property type="match status" value="1"/>
</dbReference>
<dbReference type="PANTHER" id="PTHR35786:SF1">
    <property type="entry name" value="REDOX-SENSING TRANSCRIPTIONAL REPRESSOR REX 1"/>
    <property type="match status" value="1"/>
</dbReference>
<dbReference type="InterPro" id="IPR036390">
    <property type="entry name" value="WH_DNA-bd_sf"/>
</dbReference>
<reference evidence="9 10" key="1">
    <citation type="submission" date="2020-03" db="EMBL/GenBank/DDBJ databases">
        <title>Whole genome shotgun sequence of Phytohabitans rumicis NBRC 108638.</title>
        <authorList>
            <person name="Komaki H."/>
            <person name="Tamura T."/>
        </authorList>
    </citation>
    <scope>NUCLEOTIDE SEQUENCE [LARGE SCALE GENOMIC DNA]</scope>
    <source>
        <strain evidence="9 10">NBRC 108638</strain>
    </source>
</reference>
<evidence type="ECO:0000313" key="10">
    <source>
        <dbReference type="Proteomes" id="UP000482960"/>
    </source>
</evidence>
<dbReference type="SUPFAM" id="SSF46785">
    <property type="entry name" value="Winged helix' DNA-binding domain"/>
    <property type="match status" value="1"/>
</dbReference>
<name>A0A6V8LAK4_9ACTN</name>
<dbReference type="Gene3D" id="1.10.10.10">
    <property type="entry name" value="Winged helix-like DNA-binding domain superfamily/Winged helix DNA-binding domain"/>
    <property type="match status" value="1"/>
</dbReference>
<accession>A0A6V8LAK4</accession>
<keyword evidence="6 7" id="KW-0804">Transcription</keyword>
<dbReference type="GO" id="GO:0051775">
    <property type="term" value="P:response to redox state"/>
    <property type="evidence" value="ECO:0007669"/>
    <property type="project" value="InterPro"/>
</dbReference>
<dbReference type="InterPro" id="IPR036291">
    <property type="entry name" value="NAD(P)-bd_dom_sf"/>
</dbReference>
<evidence type="ECO:0000256" key="2">
    <source>
        <dbReference type="ARBA" id="ARBA00022491"/>
    </source>
</evidence>
<dbReference type="SMART" id="SM00881">
    <property type="entry name" value="CoA_binding"/>
    <property type="match status" value="1"/>
</dbReference>
<reference evidence="9 10" key="2">
    <citation type="submission" date="2020-03" db="EMBL/GenBank/DDBJ databases">
        <authorList>
            <person name="Ichikawa N."/>
            <person name="Kimura A."/>
            <person name="Kitahashi Y."/>
            <person name="Uohara A."/>
        </authorList>
    </citation>
    <scope>NUCLEOTIDE SEQUENCE [LARGE SCALE GENOMIC DNA]</scope>
    <source>
        <strain evidence="9 10">NBRC 108638</strain>
    </source>
</reference>
<dbReference type="InterPro" id="IPR036388">
    <property type="entry name" value="WH-like_DNA-bd_sf"/>
</dbReference>
<keyword evidence="5 7" id="KW-0238">DNA-binding</keyword>
<dbReference type="GO" id="GO:0003700">
    <property type="term" value="F:DNA-binding transcription factor activity"/>
    <property type="evidence" value="ECO:0007669"/>
    <property type="project" value="UniProtKB-UniRule"/>
</dbReference>
<evidence type="ECO:0000256" key="3">
    <source>
        <dbReference type="ARBA" id="ARBA00023015"/>
    </source>
</evidence>
<sequence length="225" mass="23359">MSQQRPGDSSGRHAVPALPDLPEATVARLPEYLRALHNLAEAGNDTVSSEGLAAAAGVNSAKLRKDLSHLGSYGTRGVGYDVALLIEQIEYVLGLHQRRAVALVGVGNLGHALAGYAGFGSRGFRIAALFDADPSRVGERINGLVVQHIEDLPEIAAAESIAIGVIATPAAAAQSVADQLVAAGVTSILNFAPCVLSVPEGSTCARLISPSSCRYFRSTSTARHR</sequence>
<keyword evidence="1 7" id="KW-0963">Cytoplasm</keyword>
<dbReference type="InterPro" id="IPR009718">
    <property type="entry name" value="Rex_DNA-bd_C_dom"/>
</dbReference>
<dbReference type="NCBIfam" id="NF003996">
    <property type="entry name" value="PRK05472.2-5"/>
    <property type="match status" value="1"/>
</dbReference>
<organism evidence="9 10">
    <name type="scientific">Phytohabitans rumicis</name>
    <dbReference type="NCBI Taxonomy" id="1076125"/>
    <lineage>
        <taxon>Bacteria</taxon>
        <taxon>Bacillati</taxon>
        <taxon>Actinomycetota</taxon>
        <taxon>Actinomycetes</taxon>
        <taxon>Micromonosporales</taxon>
        <taxon>Micromonosporaceae</taxon>
    </lineage>
</organism>
<dbReference type="GO" id="GO:0045892">
    <property type="term" value="P:negative regulation of DNA-templated transcription"/>
    <property type="evidence" value="ECO:0007669"/>
    <property type="project" value="InterPro"/>
</dbReference>
<dbReference type="InterPro" id="IPR058236">
    <property type="entry name" value="Rex_actinobacterial-type"/>
</dbReference>
<proteinExistence type="inferred from homology"/>
<feature type="domain" description="CoA-binding" evidence="8">
    <location>
        <begin position="94"/>
        <end position="195"/>
    </location>
</feature>
<comment type="subcellular location">
    <subcellularLocation>
        <location evidence="7">Cytoplasm</location>
    </subcellularLocation>
</comment>
<comment type="subunit">
    <text evidence="7">Homodimer.</text>
</comment>
<feature type="DNA-binding region" description="H-T-H motif" evidence="7">
    <location>
        <begin position="31"/>
        <end position="70"/>
    </location>
</feature>
<comment type="similarity">
    <text evidence="7">Belongs to the transcriptional regulatory Rex family.</text>
</comment>
<gene>
    <name evidence="7 9" type="primary">rex</name>
    <name evidence="9" type="ORF">Prum_047390</name>
</gene>
<evidence type="ECO:0000256" key="7">
    <source>
        <dbReference type="HAMAP-Rule" id="MF_01131"/>
    </source>
</evidence>
<evidence type="ECO:0000256" key="6">
    <source>
        <dbReference type="ARBA" id="ARBA00023163"/>
    </source>
</evidence>
<evidence type="ECO:0000256" key="4">
    <source>
        <dbReference type="ARBA" id="ARBA00023027"/>
    </source>
</evidence>
<dbReference type="NCBIfam" id="NF003994">
    <property type="entry name" value="PRK05472.2-3"/>
    <property type="match status" value="1"/>
</dbReference>
<dbReference type="InterPro" id="IPR003781">
    <property type="entry name" value="CoA-bd"/>
</dbReference>
<protein>
    <recommendedName>
        <fullName evidence="7">Redox-sensing transcriptional repressor Rex</fullName>
    </recommendedName>
</protein>
<evidence type="ECO:0000256" key="5">
    <source>
        <dbReference type="ARBA" id="ARBA00023125"/>
    </source>
</evidence>
<dbReference type="HAMAP" id="MF_01131">
    <property type="entry name" value="Rex"/>
    <property type="match status" value="1"/>
</dbReference>
<dbReference type="SUPFAM" id="SSF51735">
    <property type="entry name" value="NAD(P)-binding Rossmann-fold domains"/>
    <property type="match status" value="1"/>
</dbReference>
<dbReference type="EMBL" id="BLPG01000001">
    <property type="protein sequence ID" value="GFJ91097.1"/>
    <property type="molecule type" value="Genomic_DNA"/>
</dbReference>
<dbReference type="Pfam" id="PF06971">
    <property type="entry name" value="Put_DNA-bind_N"/>
    <property type="match status" value="1"/>
</dbReference>
<evidence type="ECO:0000313" key="9">
    <source>
        <dbReference type="EMBL" id="GFJ91097.1"/>
    </source>
</evidence>
<dbReference type="NCBIfam" id="NF003992">
    <property type="entry name" value="PRK05472.2-1"/>
    <property type="match status" value="1"/>
</dbReference>
<dbReference type="NCBIfam" id="NF003993">
    <property type="entry name" value="PRK05472.2-2"/>
    <property type="match status" value="1"/>
</dbReference>
<comment type="function">
    <text evidence="7">Modulates transcription in response to changes in cellular NADH/NAD(+) redox state.</text>
</comment>
<evidence type="ECO:0000259" key="8">
    <source>
        <dbReference type="SMART" id="SM00881"/>
    </source>
</evidence>
<dbReference type="NCBIfam" id="NF003995">
    <property type="entry name" value="PRK05472.2-4"/>
    <property type="match status" value="1"/>
</dbReference>
<evidence type="ECO:0000256" key="1">
    <source>
        <dbReference type="ARBA" id="ARBA00022490"/>
    </source>
</evidence>
<feature type="binding site" evidence="7">
    <location>
        <begin position="105"/>
        <end position="110"/>
    </location>
    <ligand>
        <name>NAD(+)</name>
        <dbReference type="ChEBI" id="CHEBI:57540"/>
    </ligand>
</feature>
<dbReference type="InterPro" id="IPR022876">
    <property type="entry name" value="Tscrpt_rep_Rex"/>
</dbReference>
<dbReference type="Pfam" id="PF02629">
    <property type="entry name" value="CoA_binding"/>
    <property type="match status" value="1"/>
</dbReference>
<keyword evidence="4 7" id="KW-0520">NAD</keyword>
<dbReference type="AlphaFoldDB" id="A0A6V8LAK4"/>
<keyword evidence="10" id="KW-1185">Reference proteome</keyword>
<dbReference type="GO" id="GO:0003677">
    <property type="term" value="F:DNA binding"/>
    <property type="evidence" value="ECO:0007669"/>
    <property type="project" value="UniProtKB-UniRule"/>
</dbReference>
<dbReference type="PANTHER" id="PTHR35786">
    <property type="entry name" value="REDOX-SENSING TRANSCRIPTIONAL REPRESSOR REX"/>
    <property type="match status" value="1"/>
</dbReference>
<comment type="caution">
    <text evidence="9">The sequence shown here is derived from an EMBL/GenBank/DDBJ whole genome shotgun (WGS) entry which is preliminary data.</text>
</comment>
<keyword evidence="3 7" id="KW-0805">Transcription regulation</keyword>
<dbReference type="Proteomes" id="UP000482960">
    <property type="component" value="Unassembled WGS sequence"/>
</dbReference>
<keyword evidence="2 7" id="KW-0678">Repressor</keyword>